<feature type="compositionally biased region" description="Low complexity" evidence="1">
    <location>
        <begin position="213"/>
        <end position="222"/>
    </location>
</feature>
<comment type="caution">
    <text evidence="2">The sequence shown here is derived from an EMBL/GenBank/DDBJ whole genome shotgun (WGS) entry which is preliminary data.</text>
</comment>
<feature type="compositionally biased region" description="Gly residues" evidence="1">
    <location>
        <begin position="483"/>
        <end position="492"/>
    </location>
</feature>
<feature type="compositionally biased region" description="Low complexity" evidence="1">
    <location>
        <begin position="238"/>
        <end position="254"/>
    </location>
</feature>
<keyword evidence="3" id="KW-1185">Reference proteome</keyword>
<feature type="compositionally biased region" description="Acidic residues" evidence="1">
    <location>
        <begin position="102"/>
        <end position="115"/>
    </location>
</feature>
<feature type="compositionally biased region" description="Low complexity" evidence="1">
    <location>
        <begin position="49"/>
        <end position="83"/>
    </location>
</feature>
<evidence type="ECO:0000256" key="1">
    <source>
        <dbReference type="SAM" id="MobiDB-lite"/>
    </source>
</evidence>
<sequence>MSDDLDPELDALLAEQAKFMRAQRQRNATNVAEAAPAATLVRHKKDDANQQPAVKATAAAAGAAAEAAAAQPSSTSQGAAGASLKPLLSGIIGDIVEHDSDSDSDSDSGSDEGEPPEPGQKRNGGTQAAWALKHAPFPVATRRAVEPPPPLPTTKTATRGGEDNVNDNDIDGENRRAIARMGDDGVAAAVSELAEILPKAKLDFLRKRGAVRPTSSTSAPKHSPSPPSSPAPAPPAAPVSMTTTTTTETTTTTTNQQLYHPTDESALLRYTLDGKPGPRLSEAVARQAAAADAASPAYVAGSGDVAADEARPLREWVSLCGSAALPQRCAALRALSRTLAHVRDGDADMLRYAATDTRHGGAGVPLAAAASVSRSALANGGTDCLATTAAIAEASRVLALIEAWVACAHRIANPSSCEELPSRHVLCTPLRRERGGWASDWVAAPCTYGFLLDPTVDDASSWQWPLEHWKALGAFAFAQRGGGGGGGEGGEGGEVRGDDSNCDSSDPRVLRILVATIAVAPAKARETLAAQLFGPLLPASTRGAPRLAALGLNAGVPPRHETIQFACDLIVAGATGPSVRFAVALHRHALQTLPDLEQDDDENDAAWRMALHLWAALVAVADRPDVHGNPEAAAALGRMPTLDEYFPRIARRLQPPASTQANDGVVAAAFDAAATFSTATRLVLLTAQCNAALARLALGWIAVPVTGAPTEDVDDTDVAALVYLAEHVRLGAAGGAATAPGATPGISPQALRHATLMHAVPRARSLLAATSASTSVSAAVFRALRRCTAVLLALDASGGIADDGTSGTTVPSDEMDARSLVLDSLAFARECASRWSCRDNTATWSESSPSDEAPAATCVHLMVTASRLLAPLLARELPAMGNALCDALASAVAFVVPPGHDRLAASAASALGDVAAHMSGNTGTSQGASAALRRCVIPLVRLNDGDKDDQSQEDGEQQPQQPHNVVHDDEQEDADWGVSACMLRMILPWRSREGSRAPLGKAWALQSLEQVQGDPTGIAPPESSESCAPVFEVLASLCYRLHFTSRSDDGMSRHERLWSLCRAVGHPGGTAASLLASADVVPWDGEMMPWQVDDVEATTTTTDDHEGCMSALLDDAADAAFRDSSGPHPLGRDPSLWEPLVARLTDAAFGRAQSLSWLLSRALLPREGEEDDATQASILRTLAAAEGFVLLPALDVPRSSWKSAESSWAEAFVTSPACMGISSHTMEAKGTELPSASLDLIRREMRIPCGVVAAVMAGALARSLLDSATQRRTARKLLMSAPIRLVAVVLHLTSLNRQSEDGQDALADAIDDGFEDNDLRERFNEAMTLFCL</sequence>
<feature type="compositionally biased region" description="Pro residues" evidence="1">
    <location>
        <begin position="223"/>
        <end position="237"/>
    </location>
</feature>
<feature type="region of interest" description="Disordered" evidence="1">
    <location>
        <begin position="22"/>
        <end position="177"/>
    </location>
</feature>
<organism evidence="2 3">
    <name type="scientific">Pycnococcus provasolii</name>
    <dbReference type="NCBI Taxonomy" id="41880"/>
    <lineage>
        <taxon>Eukaryota</taxon>
        <taxon>Viridiplantae</taxon>
        <taxon>Chlorophyta</taxon>
        <taxon>Pseudoscourfieldiophyceae</taxon>
        <taxon>Pseudoscourfieldiales</taxon>
        <taxon>Pycnococcaceae</taxon>
        <taxon>Pycnococcus</taxon>
    </lineage>
</organism>
<evidence type="ECO:0000313" key="2">
    <source>
        <dbReference type="EMBL" id="GHP02740.1"/>
    </source>
</evidence>
<feature type="region of interest" description="Disordered" evidence="1">
    <location>
        <begin position="483"/>
        <end position="504"/>
    </location>
</feature>
<feature type="region of interest" description="Disordered" evidence="1">
    <location>
        <begin position="943"/>
        <end position="972"/>
    </location>
</feature>
<feature type="compositionally biased region" description="Low complexity" evidence="1">
    <location>
        <begin position="27"/>
        <end position="39"/>
    </location>
</feature>
<feature type="compositionally biased region" description="Basic and acidic residues" evidence="1">
    <location>
        <begin position="493"/>
        <end position="504"/>
    </location>
</feature>
<dbReference type="Proteomes" id="UP000660262">
    <property type="component" value="Unassembled WGS sequence"/>
</dbReference>
<feature type="region of interest" description="Disordered" evidence="1">
    <location>
        <begin position="209"/>
        <end position="263"/>
    </location>
</feature>
<evidence type="ECO:0000313" key="3">
    <source>
        <dbReference type="Proteomes" id="UP000660262"/>
    </source>
</evidence>
<reference evidence="2" key="1">
    <citation type="submission" date="2020-10" db="EMBL/GenBank/DDBJ databases">
        <title>Unveiling of a novel bifunctional photoreceptor, Dualchrome1, isolated from a cosmopolitan green alga.</title>
        <authorList>
            <person name="Suzuki S."/>
            <person name="Kawachi M."/>
        </authorList>
    </citation>
    <scope>NUCLEOTIDE SEQUENCE</scope>
    <source>
        <strain evidence="2">NIES 2893</strain>
    </source>
</reference>
<proteinExistence type="predicted"/>
<dbReference type="EMBL" id="BNJQ01000004">
    <property type="protein sequence ID" value="GHP02740.1"/>
    <property type="molecule type" value="Genomic_DNA"/>
</dbReference>
<protein>
    <submittedName>
        <fullName evidence="2">Uncharacterized protein</fullName>
    </submittedName>
</protein>
<gene>
    <name evidence="2" type="ORF">PPROV_000149500</name>
</gene>
<name>A0A830H9X6_9CHLO</name>
<accession>A0A830H9X6</accession>